<reference evidence="10" key="1">
    <citation type="submission" date="2020-10" db="EMBL/GenBank/DDBJ databases">
        <title>Bacterium isolated from coastal waters sediment.</title>
        <authorList>
            <person name="Chen R.-J."/>
            <person name="Lu D.-C."/>
            <person name="Zhu K.-L."/>
            <person name="Du Z.-J."/>
        </authorList>
    </citation>
    <scope>NUCLEOTIDE SEQUENCE</scope>
    <source>
        <strain evidence="10">N1Y112</strain>
    </source>
</reference>
<feature type="domain" description="Cytochrome c-type biogenesis protein H TPR" evidence="9">
    <location>
        <begin position="153"/>
        <end position="264"/>
    </location>
</feature>
<dbReference type="EMBL" id="JADEYS010000003">
    <property type="protein sequence ID" value="MBE9396422.1"/>
    <property type="molecule type" value="Genomic_DNA"/>
</dbReference>
<evidence type="ECO:0000256" key="2">
    <source>
        <dbReference type="ARBA" id="ARBA00022737"/>
    </source>
</evidence>
<evidence type="ECO:0000256" key="5">
    <source>
        <dbReference type="PROSITE-ProRule" id="PRU00339"/>
    </source>
</evidence>
<dbReference type="RefSeq" id="WP_193951975.1">
    <property type="nucleotide sequence ID" value="NZ_JADEYS010000003.1"/>
</dbReference>
<keyword evidence="3" id="KW-0201">Cytochrome c-type biogenesis</keyword>
<feature type="transmembrane region" description="Helical" evidence="7">
    <location>
        <begin position="6"/>
        <end position="24"/>
    </location>
</feature>
<evidence type="ECO:0000256" key="3">
    <source>
        <dbReference type="ARBA" id="ARBA00022748"/>
    </source>
</evidence>
<dbReference type="Gene3D" id="1.25.40.10">
    <property type="entry name" value="Tetratricopeptide repeat domain"/>
    <property type="match status" value="1"/>
</dbReference>
<dbReference type="Pfam" id="PF23892">
    <property type="entry name" value="Ig_CycH"/>
    <property type="match status" value="1"/>
</dbReference>
<keyword evidence="7" id="KW-0472">Membrane</keyword>
<keyword evidence="7" id="KW-0812">Transmembrane</keyword>
<dbReference type="PANTHER" id="PTHR47870">
    <property type="entry name" value="CYTOCHROME C-TYPE BIOGENESIS PROTEIN CCMH"/>
    <property type="match status" value="1"/>
</dbReference>
<keyword evidence="2" id="KW-0677">Repeat</keyword>
<dbReference type="Proteomes" id="UP000640333">
    <property type="component" value="Unassembled WGS sequence"/>
</dbReference>
<dbReference type="InterPro" id="IPR056413">
    <property type="entry name" value="TPR_CcmH_CycH"/>
</dbReference>
<accession>A0A8J7F901</accession>
<name>A0A8J7F901_9GAMM</name>
<evidence type="ECO:0000313" key="11">
    <source>
        <dbReference type="Proteomes" id="UP000640333"/>
    </source>
</evidence>
<dbReference type="GO" id="GO:0005886">
    <property type="term" value="C:plasma membrane"/>
    <property type="evidence" value="ECO:0007669"/>
    <property type="project" value="TreeGrafter"/>
</dbReference>
<dbReference type="Pfam" id="PF23914">
    <property type="entry name" value="TPR_CcmH_CycH"/>
    <property type="match status" value="1"/>
</dbReference>
<dbReference type="InterPro" id="IPR056412">
    <property type="entry name" value="Ig_CycH"/>
</dbReference>
<keyword evidence="6" id="KW-0175">Coiled coil</keyword>
<feature type="coiled-coil region" evidence="6">
    <location>
        <begin position="36"/>
        <end position="82"/>
    </location>
</feature>
<dbReference type="InterPro" id="IPR051263">
    <property type="entry name" value="C-type_cytochrome_biogenesis"/>
</dbReference>
<gene>
    <name evidence="10" type="primary">ccmI</name>
    <name evidence="10" type="ORF">IOQ59_04015</name>
</gene>
<dbReference type="GO" id="GO:0017004">
    <property type="term" value="P:cytochrome complex assembly"/>
    <property type="evidence" value="ECO:0007669"/>
    <property type="project" value="UniProtKB-KW"/>
</dbReference>
<keyword evidence="4 5" id="KW-0802">TPR repeat</keyword>
<evidence type="ECO:0000313" key="10">
    <source>
        <dbReference type="EMBL" id="MBE9396422.1"/>
    </source>
</evidence>
<dbReference type="InterPro" id="IPR011990">
    <property type="entry name" value="TPR-like_helical_dom_sf"/>
</dbReference>
<feature type="repeat" description="TPR" evidence="5">
    <location>
        <begin position="164"/>
        <end position="197"/>
    </location>
</feature>
<comment type="subcellular location">
    <subcellularLocation>
        <location evidence="1">Cell envelope</location>
    </subcellularLocation>
</comment>
<keyword evidence="7" id="KW-1133">Transmembrane helix</keyword>
<dbReference type="SUPFAM" id="SSF48452">
    <property type="entry name" value="TPR-like"/>
    <property type="match status" value="1"/>
</dbReference>
<dbReference type="SMART" id="SM00028">
    <property type="entry name" value="TPR"/>
    <property type="match status" value="2"/>
</dbReference>
<protein>
    <submittedName>
        <fullName evidence="10">C-type cytochrome biogenesis protein CcmI</fullName>
    </submittedName>
</protein>
<evidence type="ECO:0000256" key="6">
    <source>
        <dbReference type="SAM" id="Coils"/>
    </source>
</evidence>
<sequence length="427" mass="46528">MTALWIGISLLTLAAIGFVFWPLFRAKKLHQAELSADRKLQNIDIFRERVAELEAERESGSLEQAEFELLKLELEKNLLNDAVEAEYQESQLKIGRGSVVTVTLLALILASVSFGLYGKLGRSVDLELAQNGSKPVNVQSEKQPSINEAVAMLEEELEQRPDNAEGWYMLGTTYIGMQRYEEGLAALRKTLTLLPEEAPQYAGVMGQYAQALFFANGSKITDDVRNQIDRTLAIEPFEITVLGLLGIDAFEQQKYQAAIDYWTKGLVNADGEAATSLKSGIATARKRLKAQGIDVVGANTAEANAAEPEMGDTPAIRVQLSINDQLKSGLKPEQTVFIFARPVGGRMPLAAMRLQVSQLPLEVVLDDSMAMSPQAKLSQQSEVEVTARVSMTGQPQASAGDLYGTLSPVAVRGNEAALSLVIDRVVD</sequence>
<dbReference type="InterPro" id="IPR017560">
    <property type="entry name" value="Cyt_c_biogenesis_CcmI"/>
</dbReference>
<evidence type="ECO:0000256" key="1">
    <source>
        <dbReference type="ARBA" id="ARBA00004196"/>
    </source>
</evidence>
<proteinExistence type="predicted"/>
<keyword evidence="11" id="KW-1185">Reference proteome</keyword>
<feature type="domain" description="Cytochrome c-type biogenesis protein H Ig-like" evidence="8">
    <location>
        <begin position="316"/>
        <end position="423"/>
    </location>
</feature>
<feature type="transmembrane region" description="Helical" evidence="7">
    <location>
        <begin position="99"/>
        <end position="118"/>
    </location>
</feature>
<dbReference type="PROSITE" id="PS50005">
    <property type="entry name" value="TPR"/>
    <property type="match status" value="1"/>
</dbReference>
<evidence type="ECO:0000259" key="8">
    <source>
        <dbReference type="Pfam" id="PF23892"/>
    </source>
</evidence>
<dbReference type="GO" id="GO:0030313">
    <property type="term" value="C:cell envelope"/>
    <property type="evidence" value="ECO:0007669"/>
    <property type="project" value="UniProtKB-SubCell"/>
</dbReference>
<evidence type="ECO:0000256" key="7">
    <source>
        <dbReference type="SAM" id="Phobius"/>
    </source>
</evidence>
<evidence type="ECO:0000259" key="9">
    <source>
        <dbReference type="Pfam" id="PF23914"/>
    </source>
</evidence>
<organism evidence="10 11">
    <name type="scientific">Pontibacterium sinense</name>
    <dbReference type="NCBI Taxonomy" id="2781979"/>
    <lineage>
        <taxon>Bacteria</taxon>
        <taxon>Pseudomonadati</taxon>
        <taxon>Pseudomonadota</taxon>
        <taxon>Gammaproteobacteria</taxon>
        <taxon>Oceanospirillales</taxon>
        <taxon>Oceanospirillaceae</taxon>
        <taxon>Pontibacterium</taxon>
    </lineage>
</organism>
<dbReference type="AlphaFoldDB" id="A0A8J7F901"/>
<dbReference type="InterPro" id="IPR019734">
    <property type="entry name" value="TPR_rpt"/>
</dbReference>
<dbReference type="NCBIfam" id="TIGR03142">
    <property type="entry name" value="cytochro_ccmI"/>
    <property type="match status" value="1"/>
</dbReference>
<comment type="caution">
    <text evidence="10">The sequence shown here is derived from an EMBL/GenBank/DDBJ whole genome shotgun (WGS) entry which is preliminary data.</text>
</comment>
<dbReference type="PANTHER" id="PTHR47870:SF4">
    <property type="entry name" value="CYTOCHROME C-TYPE BIOGENESIS PROTEIN CYCH"/>
    <property type="match status" value="1"/>
</dbReference>
<evidence type="ECO:0000256" key="4">
    <source>
        <dbReference type="ARBA" id="ARBA00022803"/>
    </source>
</evidence>